<protein>
    <submittedName>
        <fullName evidence="2">Uncharacterized protein</fullName>
    </submittedName>
</protein>
<name>A0AA38X9N0_9EURO</name>
<dbReference type="Proteomes" id="UP001172673">
    <property type="component" value="Unassembled WGS sequence"/>
</dbReference>
<evidence type="ECO:0000313" key="2">
    <source>
        <dbReference type="EMBL" id="KAJ9609424.1"/>
    </source>
</evidence>
<organism evidence="2 3">
    <name type="scientific">Cladophialophora chaetospira</name>
    <dbReference type="NCBI Taxonomy" id="386627"/>
    <lineage>
        <taxon>Eukaryota</taxon>
        <taxon>Fungi</taxon>
        <taxon>Dikarya</taxon>
        <taxon>Ascomycota</taxon>
        <taxon>Pezizomycotina</taxon>
        <taxon>Eurotiomycetes</taxon>
        <taxon>Chaetothyriomycetidae</taxon>
        <taxon>Chaetothyriales</taxon>
        <taxon>Herpotrichiellaceae</taxon>
        <taxon>Cladophialophora</taxon>
    </lineage>
</organism>
<keyword evidence="1" id="KW-0732">Signal</keyword>
<reference evidence="2" key="1">
    <citation type="submission" date="2022-10" db="EMBL/GenBank/DDBJ databases">
        <title>Culturing micro-colonial fungi from biological soil crusts in the Mojave desert and describing Neophaeococcomyces mojavensis, and introducing the new genera and species Taxawa tesnikishii.</title>
        <authorList>
            <person name="Kurbessoian T."/>
            <person name="Stajich J.E."/>
        </authorList>
    </citation>
    <scope>NUCLEOTIDE SEQUENCE</scope>
    <source>
        <strain evidence="2">TK_41</strain>
    </source>
</reference>
<feature type="chain" id="PRO_5041330215" evidence="1">
    <location>
        <begin position="28"/>
        <end position="227"/>
    </location>
</feature>
<evidence type="ECO:0000256" key="1">
    <source>
        <dbReference type="SAM" id="SignalP"/>
    </source>
</evidence>
<sequence length="227" mass="25805">MAPWIQLAALPSSLLFLISISISPASSQNLNLRWPYNLPPDSKYYPEDELLIKRDIDVQHKLQRISPTGVRKLSGDEGEKFYMDYWGFEEEQEREWNTYSTWGNTTMWTTFEQPVRDTISSRSALSSALQERPLALPSTGLTAAVLQDLLAKSSKNPAILRATWVAVPMGRLAAMHSRLPAQVVIHLVPITREEDVACLDTHAMTLAVYRRQQPQYQSLRLGRVPRL</sequence>
<gene>
    <name evidence="2" type="ORF">H2200_005751</name>
</gene>
<comment type="caution">
    <text evidence="2">The sequence shown here is derived from an EMBL/GenBank/DDBJ whole genome shotgun (WGS) entry which is preliminary data.</text>
</comment>
<keyword evidence="3" id="KW-1185">Reference proteome</keyword>
<dbReference type="EMBL" id="JAPDRK010000008">
    <property type="protein sequence ID" value="KAJ9609424.1"/>
    <property type="molecule type" value="Genomic_DNA"/>
</dbReference>
<feature type="signal peptide" evidence="1">
    <location>
        <begin position="1"/>
        <end position="27"/>
    </location>
</feature>
<accession>A0AA38X9N0</accession>
<dbReference type="AlphaFoldDB" id="A0AA38X9N0"/>
<proteinExistence type="predicted"/>
<evidence type="ECO:0000313" key="3">
    <source>
        <dbReference type="Proteomes" id="UP001172673"/>
    </source>
</evidence>